<keyword evidence="2" id="KW-1185">Reference proteome</keyword>
<evidence type="ECO:0000313" key="2">
    <source>
        <dbReference type="Proteomes" id="UP001295794"/>
    </source>
</evidence>
<accession>A0AAD2HYA1</accession>
<name>A0AAD2HYA1_9AGAR</name>
<dbReference type="AlphaFoldDB" id="A0AAD2HYA1"/>
<gene>
    <name evidence="1" type="ORF">MYCIT1_LOCUS35992</name>
</gene>
<feature type="non-terminal residue" evidence="1">
    <location>
        <position position="1"/>
    </location>
</feature>
<comment type="caution">
    <text evidence="1">The sequence shown here is derived from an EMBL/GenBank/DDBJ whole genome shotgun (WGS) entry which is preliminary data.</text>
</comment>
<reference evidence="1" key="1">
    <citation type="submission" date="2023-11" db="EMBL/GenBank/DDBJ databases">
        <authorList>
            <person name="De Vega J J."/>
            <person name="De Vega J J."/>
        </authorList>
    </citation>
    <scope>NUCLEOTIDE SEQUENCE</scope>
</reference>
<evidence type="ECO:0000313" key="1">
    <source>
        <dbReference type="EMBL" id="CAK5283460.1"/>
    </source>
</evidence>
<proteinExistence type="predicted"/>
<dbReference type="Proteomes" id="UP001295794">
    <property type="component" value="Unassembled WGS sequence"/>
</dbReference>
<protein>
    <submittedName>
        <fullName evidence="1">Uncharacterized protein</fullName>
    </submittedName>
</protein>
<organism evidence="1 2">
    <name type="scientific">Mycena citricolor</name>
    <dbReference type="NCBI Taxonomy" id="2018698"/>
    <lineage>
        <taxon>Eukaryota</taxon>
        <taxon>Fungi</taxon>
        <taxon>Dikarya</taxon>
        <taxon>Basidiomycota</taxon>
        <taxon>Agaricomycotina</taxon>
        <taxon>Agaricomycetes</taxon>
        <taxon>Agaricomycetidae</taxon>
        <taxon>Agaricales</taxon>
        <taxon>Marasmiineae</taxon>
        <taxon>Mycenaceae</taxon>
        <taxon>Mycena</taxon>
    </lineage>
</organism>
<dbReference type="EMBL" id="CAVNYO010000466">
    <property type="protein sequence ID" value="CAK5283460.1"/>
    <property type="molecule type" value="Genomic_DNA"/>
</dbReference>
<sequence length="147" mass="16102">PTTVVRVSAIDNLNSEEPPRRTVVGTRVCERGTFRGGFDVKFAPIMGHTDSPSRLVSYSLPMNRRRCVRESAMLSRMRCPSTRIVIIRVSHSSISLLLCSISTCDITSVHAPSSLVSIHEVLDICSVSPLRSDDPGSSQGKHNSPLR</sequence>